<dbReference type="RefSeq" id="WP_349111354.1">
    <property type="nucleotide sequence ID" value="NZ_JBBNIN010000041.1"/>
</dbReference>
<keyword evidence="1" id="KW-0812">Transmembrane</keyword>
<evidence type="ECO:0000313" key="2">
    <source>
        <dbReference type="EMBL" id="MEQ2712096.1"/>
    </source>
</evidence>
<keyword evidence="1" id="KW-1133">Transmembrane helix</keyword>
<comment type="caution">
    <text evidence="2">The sequence shown here is derived from an EMBL/GenBank/DDBJ whole genome shotgun (WGS) entry which is preliminary data.</text>
</comment>
<keyword evidence="1" id="KW-0472">Membrane</keyword>
<protein>
    <submittedName>
        <fullName evidence="2">Uncharacterized protein</fullName>
    </submittedName>
</protein>
<feature type="transmembrane region" description="Helical" evidence="1">
    <location>
        <begin position="12"/>
        <end position="36"/>
    </location>
</feature>
<keyword evidence="3" id="KW-1185">Reference proteome</keyword>
<gene>
    <name evidence="2" type="ORF">AAAU51_13160</name>
</gene>
<reference evidence="2 3" key="1">
    <citation type="submission" date="2024-04" db="EMBL/GenBank/DDBJ databases">
        <title>Human intestinal bacterial collection.</title>
        <authorList>
            <person name="Pauvert C."/>
            <person name="Hitch T.C.A."/>
            <person name="Clavel T."/>
        </authorList>
    </citation>
    <scope>NUCLEOTIDE SEQUENCE [LARGE SCALE GENOMIC DNA]</scope>
    <source>
        <strain evidence="2 3">CLA-AA-H249</strain>
    </source>
</reference>
<evidence type="ECO:0000313" key="3">
    <source>
        <dbReference type="Proteomes" id="UP001482154"/>
    </source>
</evidence>
<dbReference type="Proteomes" id="UP001482154">
    <property type="component" value="Unassembled WGS sequence"/>
</dbReference>
<evidence type="ECO:0000256" key="1">
    <source>
        <dbReference type="SAM" id="Phobius"/>
    </source>
</evidence>
<organism evidence="2 3">
    <name type="scientific">Anaerostipes amylophilus</name>
    <dbReference type="NCBI Taxonomy" id="2981779"/>
    <lineage>
        <taxon>Bacteria</taxon>
        <taxon>Bacillati</taxon>
        <taxon>Bacillota</taxon>
        <taxon>Clostridia</taxon>
        <taxon>Lachnospirales</taxon>
        <taxon>Lachnospiraceae</taxon>
        <taxon>Anaerostipes</taxon>
    </lineage>
</organism>
<name>A0ABV1IXX6_9FIRM</name>
<sequence length="69" mass="7524">LSFPLTSYAVSLMIVSFPVVILSPSITGWLIVWVVFPSLLYNAREIFPSPSVLLPRVTAAISFPSSVKT</sequence>
<proteinExistence type="predicted"/>
<feature type="non-terminal residue" evidence="2">
    <location>
        <position position="1"/>
    </location>
</feature>
<dbReference type="EMBL" id="JBBNIN010000041">
    <property type="protein sequence ID" value="MEQ2712096.1"/>
    <property type="molecule type" value="Genomic_DNA"/>
</dbReference>
<accession>A0ABV1IXX6</accession>